<sequence length="160" mass="17589">MITDETLAKGQLAPIIKAKDHNGVDVDTESARGHRPVVVFFFPRAFTTGCTREACAFRDSFAAFQSLNAQVIGVSADQPEVLRDFAEKYGLPFHLVSDSDGSLRKLYQVPRSLFGLLTGRVTYVIGRSGRILDIFNSQLSWTEHVNVARKAIAAEEADAT</sequence>
<keyword evidence="5" id="KW-1015">Disulfide bond</keyword>
<evidence type="ECO:0000256" key="2">
    <source>
        <dbReference type="ARBA" id="ARBA00022559"/>
    </source>
</evidence>
<dbReference type="Gene3D" id="3.40.30.10">
    <property type="entry name" value="Glutaredoxin"/>
    <property type="match status" value="1"/>
</dbReference>
<dbReference type="EC" id="1.11.1.24" evidence="1"/>
<evidence type="ECO:0000313" key="11">
    <source>
        <dbReference type="EMBL" id="KAF6002162.1"/>
    </source>
</evidence>
<evidence type="ECO:0000259" key="10">
    <source>
        <dbReference type="PROSITE" id="PS51352"/>
    </source>
</evidence>
<gene>
    <name evidence="11" type="ORF">F1559_001631</name>
</gene>
<dbReference type="GO" id="GO:0034599">
    <property type="term" value="P:cellular response to oxidative stress"/>
    <property type="evidence" value="ECO:0007669"/>
    <property type="project" value="TreeGrafter"/>
</dbReference>
<dbReference type="PROSITE" id="PS51352">
    <property type="entry name" value="THIOREDOXIN_2"/>
    <property type="match status" value="1"/>
</dbReference>
<evidence type="ECO:0000256" key="1">
    <source>
        <dbReference type="ARBA" id="ARBA00013017"/>
    </source>
</evidence>
<keyword evidence="3" id="KW-0049">Antioxidant</keyword>
<dbReference type="OrthoDB" id="338622at2759"/>
<comment type="catalytic activity">
    <reaction evidence="9">
        <text>a hydroperoxide + [thioredoxin]-dithiol = an alcohol + [thioredoxin]-disulfide + H2O</text>
        <dbReference type="Rhea" id="RHEA:62620"/>
        <dbReference type="Rhea" id="RHEA-COMP:10698"/>
        <dbReference type="Rhea" id="RHEA-COMP:10700"/>
        <dbReference type="ChEBI" id="CHEBI:15377"/>
        <dbReference type="ChEBI" id="CHEBI:29950"/>
        <dbReference type="ChEBI" id="CHEBI:30879"/>
        <dbReference type="ChEBI" id="CHEBI:35924"/>
        <dbReference type="ChEBI" id="CHEBI:50058"/>
        <dbReference type="EC" id="1.11.1.24"/>
    </reaction>
</comment>
<keyword evidence="4" id="KW-0560">Oxidoreductase</keyword>
<dbReference type="PANTHER" id="PTHR42801:SF4">
    <property type="entry name" value="AHPC_TSA FAMILY PROTEIN"/>
    <property type="match status" value="1"/>
</dbReference>
<dbReference type="InterPro" id="IPR013766">
    <property type="entry name" value="Thioredoxin_domain"/>
</dbReference>
<evidence type="ECO:0000256" key="8">
    <source>
        <dbReference type="ARBA" id="ARBA00038489"/>
    </source>
</evidence>
<feature type="domain" description="Thioredoxin" evidence="10">
    <location>
        <begin position="7"/>
        <end position="157"/>
    </location>
</feature>
<evidence type="ECO:0000313" key="12">
    <source>
        <dbReference type="Proteomes" id="UP000530660"/>
    </source>
</evidence>
<protein>
    <recommendedName>
        <fullName evidence="1">thioredoxin-dependent peroxiredoxin</fullName>
        <ecNumber evidence="1">1.11.1.24</ecNumber>
    </recommendedName>
    <alternativeName>
        <fullName evidence="7">Thioredoxin peroxidase</fullName>
    </alternativeName>
</protein>
<dbReference type="SUPFAM" id="SSF52833">
    <property type="entry name" value="Thioredoxin-like"/>
    <property type="match status" value="1"/>
</dbReference>
<organism evidence="11 12">
    <name type="scientific">Cyanidiococcus yangmingshanensis</name>
    <dbReference type="NCBI Taxonomy" id="2690220"/>
    <lineage>
        <taxon>Eukaryota</taxon>
        <taxon>Rhodophyta</taxon>
        <taxon>Bangiophyceae</taxon>
        <taxon>Cyanidiales</taxon>
        <taxon>Cyanidiaceae</taxon>
        <taxon>Cyanidiococcus</taxon>
    </lineage>
</organism>
<evidence type="ECO:0000256" key="6">
    <source>
        <dbReference type="ARBA" id="ARBA00023284"/>
    </source>
</evidence>
<evidence type="ECO:0000256" key="9">
    <source>
        <dbReference type="ARBA" id="ARBA00049091"/>
    </source>
</evidence>
<dbReference type="CDD" id="cd03017">
    <property type="entry name" value="PRX_BCP"/>
    <property type="match status" value="1"/>
</dbReference>
<dbReference type="EMBL" id="VWRR01000011">
    <property type="protein sequence ID" value="KAF6002162.1"/>
    <property type="molecule type" value="Genomic_DNA"/>
</dbReference>
<dbReference type="InterPro" id="IPR000866">
    <property type="entry name" value="AhpC/TSA"/>
</dbReference>
<reference evidence="11 12" key="1">
    <citation type="journal article" date="2020" name="J. Phycol.">
        <title>Comparative genome analysis reveals Cyanidiococcus gen. nov., a new extremophilic red algal genus sister to Cyanidioschyzon (Cyanidioschyzonaceae, Rhodophyta).</title>
        <authorList>
            <person name="Liu S.-L."/>
            <person name="Chiang Y.-R."/>
            <person name="Yoon H.S."/>
            <person name="Fu H.-Y."/>
        </authorList>
    </citation>
    <scope>NUCLEOTIDE SEQUENCE [LARGE SCALE GENOMIC DNA]</scope>
    <source>
        <strain evidence="11 12">THAL066</strain>
    </source>
</reference>
<dbReference type="AlphaFoldDB" id="A0A7J7IGD2"/>
<evidence type="ECO:0000256" key="5">
    <source>
        <dbReference type="ARBA" id="ARBA00023157"/>
    </source>
</evidence>
<comment type="caution">
    <text evidence="11">The sequence shown here is derived from an EMBL/GenBank/DDBJ whole genome shotgun (WGS) entry which is preliminary data.</text>
</comment>
<dbReference type="Pfam" id="PF00578">
    <property type="entry name" value="AhpC-TSA"/>
    <property type="match status" value="1"/>
</dbReference>
<dbReference type="InterPro" id="IPR050924">
    <property type="entry name" value="Peroxiredoxin_BCP/PrxQ"/>
</dbReference>
<name>A0A7J7IGD2_9RHOD</name>
<accession>A0A7J7IGD2</accession>
<keyword evidence="12" id="KW-1185">Reference proteome</keyword>
<proteinExistence type="inferred from homology"/>
<dbReference type="GO" id="GO:0045454">
    <property type="term" value="P:cell redox homeostasis"/>
    <property type="evidence" value="ECO:0007669"/>
    <property type="project" value="TreeGrafter"/>
</dbReference>
<dbReference type="InterPro" id="IPR036249">
    <property type="entry name" value="Thioredoxin-like_sf"/>
</dbReference>
<keyword evidence="6" id="KW-0676">Redox-active center</keyword>
<keyword evidence="2" id="KW-0575">Peroxidase</keyword>
<evidence type="ECO:0000256" key="4">
    <source>
        <dbReference type="ARBA" id="ARBA00023002"/>
    </source>
</evidence>
<dbReference type="Proteomes" id="UP000530660">
    <property type="component" value="Unassembled WGS sequence"/>
</dbReference>
<evidence type="ECO:0000256" key="3">
    <source>
        <dbReference type="ARBA" id="ARBA00022862"/>
    </source>
</evidence>
<dbReference type="GO" id="GO:0008379">
    <property type="term" value="F:thioredoxin peroxidase activity"/>
    <property type="evidence" value="ECO:0007669"/>
    <property type="project" value="TreeGrafter"/>
</dbReference>
<comment type="similarity">
    <text evidence="8">Belongs to the peroxiredoxin family. BCP/PrxQ subfamily.</text>
</comment>
<dbReference type="GO" id="GO:0005737">
    <property type="term" value="C:cytoplasm"/>
    <property type="evidence" value="ECO:0007669"/>
    <property type="project" value="TreeGrafter"/>
</dbReference>
<dbReference type="PANTHER" id="PTHR42801">
    <property type="entry name" value="THIOREDOXIN-DEPENDENT PEROXIDE REDUCTASE"/>
    <property type="match status" value="1"/>
</dbReference>
<evidence type="ECO:0000256" key="7">
    <source>
        <dbReference type="ARBA" id="ARBA00032824"/>
    </source>
</evidence>